<dbReference type="SUPFAM" id="SSF50630">
    <property type="entry name" value="Acid proteases"/>
    <property type="match status" value="1"/>
</dbReference>
<keyword evidence="4" id="KW-1185">Reference proteome</keyword>
<comment type="similarity">
    <text evidence="1">Belongs to the peptidase A1 family.</text>
</comment>
<dbReference type="InterPro" id="IPR001461">
    <property type="entry name" value="Aspartic_peptidase_A1"/>
</dbReference>
<dbReference type="PANTHER" id="PTHR47966:SF51">
    <property type="entry name" value="BETA-SITE APP-CLEAVING ENZYME, ISOFORM A-RELATED"/>
    <property type="match status" value="1"/>
</dbReference>
<dbReference type="InterPro" id="IPR021109">
    <property type="entry name" value="Peptidase_aspartic_dom_sf"/>
</dbReference>
<dbReference type="PROSITE" id="PS51767">
    <property type="entry name" value="PEPTIDASE_A1"/>
    <property type="match status" value="1"/>
</dbReference>
<dbReference type="Gene3D" id="2.40.70.10">
    <property type="entry name" value="Acid Proteases"/>
    <property type="match status" value="1"/>
</dbReference>
<proteinExistence type="inferred from homology"/>
<dbReference type="OrthoDB" id="5874963at2759"/>
<dbReference type="EMBL" id="AZBU02000006">
    <property type="protein sequence ID" value="TKR72025.1"/>
    <property type="molecule type" value="Genomic_DNA"/>
</dbReference>
<protein>
    <recommendedName>
        <fullName evidence="2">Peptidase A1 domain-containing protein</fullName>
    </recommendedName>
</protein>
<dbReference type="AlphaFoldDB" id="A0A4V6A0L5"/>
<dbReference type="PANTHER" id="PTHR47966">
    <property type="entry name" value="BETA-SITE APP-CLEAVING ENZYME, ISOFORM A-RELATED"/>
    <property type="match status" value="1"/>
</dbReference>
<dbReference type="STRING" id="34508.A0A4V6A0L5"/>
<evidence type="ECO:0000313" key="3">
    <source>
        <dbReference type="EMBL" id="TKR72025.1"/>
    </source>
</evidence>
<dbReference type="Pfam" id="PF00026">
    <property type="entry name" value="Asp"/>
    <property type="match status" value="1"/>
</dbReference>
<gene>
    <name evidence="3" type="ORF">L596_019548</name>
</gene>
<comment type="caution">
    <text evidence="3">The sequence shown here is derived from an EMBL/GenBank/DDBJ whole genome shotgun (WGS) entry which is preliminary data.</text>
</comment>
<name>A0A4V6A0L5_STECR</name>
<evidence type="ECO:0000259" key="2">
    <source>
        <dbReference type="PROSITE" id="PS51767"/>
    </source>
</evidence>
<reference evidence="3 4" key="2">
    <citation type="journal article" date="2019" name="G3 (Bethesda)">
        <title>Hybrid Assembly of the Genome of the Entomopathogenic Nematode Steinernema carpocapsae Identifies the X-Chromosome.</title>
        <authorList>
            <person name="Serra L."/>
            <person name="Macchietto M."/>
            <person name="Macias-Munoz A."/>
            <person name="McGill C.J."/>
            <person name="Rodriguez I.M."/>
            <person name="Rodriguez B."/>
            <person name="Murad R."/>
            <person name="Mortazavi A."/>
        </authorList>
    </citation>
    <scope>NUCLEOTIDE SEQUENCE [LARGE SCALE GENOMIC DNA]</scope>
    <source>
        <strain evidence="3 4">ALL</strain>
    </source>
</reference>
<evidence type="ECO:0000313" key="4">
    <source>
        <dbReference type="Proteomes" id="UP000298663"/>
    </source>
</evidence>
<accession>A0A4V6A0L5</accession>
<evidence type="ECO:0000256" key="1">
    <source>
        <dbReference type="ARBA" id="ARBA00007447"/>
    </source>
</evidence>
<organism evidence="3 4">
    <name type="scientific">Steinernema carpocapsae</name>
    <name type="common">Entomopathogenic nematode</name>
    <dbReference type="NCBI Taxonomy" id="34508"/>
    <lineage>
        <taxon>Eukaryota</taxon>
        <taxon>Metazoa</taxon>
        <taxon>Ecdysozoa</taxon>
        <taxon>Nematoda</taxon>
        <taxon>Chromadorea</taxon>
        <taxon>Rhabditida</taxon>
        <taxon>Tylenchina</taxon>
        <taxon>Panagrolaimomorpha</taxon>
        <taxon>Strongyloidoidea</taxon>
        <taxon>Steinernematidae</taxon>
        <taxon>Steinernema</taxon>
    </lineage>
</organism>
<feature type="domain" description="Peptidase A1" evidence="2">
    <location>
        <begin position="18"/>
        <end position="156"/>
    </location>
</feature>
<dbReference type="GO" id="GO:0004190">
    <property type="term" value="F:aspartic-type endopeptidase activity"/>
    <property type="evidence" value="ECO:0007669"/>
    <property type="project" value="InterPro"/>
</dbReference>
<reference evidence="3 4" key="1">
    <citation type="journal article" date="2015" name="Genome Biol.">
        <title>Comparative genomics of Steinernema reveals deeply conserved gene regulatory networks.</title>
        <authorList>
            <person name="Dillman A.R."/>
            <person name="Macchietto M."/>
            <person name="Porter C.F."/>
            <person name="Rogers A."/>
            <person name="Williams B."/>
            <person name="Antoshechkin I."/>
            <person name="Lee M.M."/>
            <person name="Goodwin Z."/>
            <person name="Lu X."/>
            <person name="Lewis E.E."/>
            <person name="Goodrich-Blair H."/>
            <person name="Stock S.P."/>
            <person name="Adams B.J."/>
            <person name="Sternberg P.W."/>
            <person name="Mortazavi A."/>
        </authorList>
    </citation>
    <scope>NUCLEOTIDE SEQUENCE [LARGE SCALE GENOMIC DNA]</scope>
    <source>
        <strain evidence="3 4">ALL</strain>
    </source>
</reference>
<dbReference type="GO" id="GO:0006508">
    <property type="term" value="P:proteolysis"/>
    <property type="evidence" value="ECO:0007669"/>
    <property type="project" value="InterPro"/>
</dbReference>
<sequence length="156" mass="17636">MLSTRHMLGLEIRARYELTAVFTRFFSAQNLRIVFDTCSSHLWVVNKKCSSIYCRGAGGDTRNRFDPERSVTFQSLNETFEIDYASGSTSGFTGVDALYATQSNLRIIRVFWPFSSTFNVTQAIMEDHKTIFCKLIRDHPAVEADHSEGGSLETST</sequence>
<dbReference type="Proteomes" id="UP000298663">
    <property type="component" value="Unassembled WGS sequence"/>
</dbReference>
<dbReference type="InterPro" id="IPR033121">
    <property type="entry name" value="PEPTIDASE_A1"/>
</dbReference>